<keyword evidence="2" id="KW-1185">Reference proteome</keyword>
<accession>A0ABU0KMV8</accession>
<name>A0ABU0KMV8_9ACTN</name>
<comment type="caution">
    <text evidence="1">The sequence shown here is derived from an EMBL/GenBank/DDBJ whole genome shotgun (WGS) entry which is preliminary data.</text>
</comment>
<organism evidence="1 2">
    <name type="scientific">Streptomyces thermodiastaticus</name>
    <dbReference type="NCBI Taxonomy" id="44061"/>
    <lineage>
        <taxon>Bacteria</taxon>
        <taxon>Bacillati</taxon>
        <taxon>Actinomycetota</taxon>
        <taxon>Actinomycetes</taxon>
        <taxon>Kitasatosporales</taxon>
        <taxon>Streptomycetaceae</taxon>
        <taxon>Streptomyces</taxon>
    </lineage>
</organism>
<dbReference type="Proteomes" id="UP001236795">
    <property type="component" value="Unassembled WGS sequence"/>
</dbReference>
<dbReference type="EMBL" id="JAUSWC010000017">
    <property type="protein sequence ID" value="MDQ0489761.1"/>
    <property type="molecule type" value="Genomic_DNA"/>
</dbReference>
<dbReference type="RefSeq" id="WP_136239296.1">
    <property type="nucleotide sequence ID" value="NZ_JAUSWC010000017.1"/>
</dbReference>
<evidence type="ECO:0000313" key="1">
    <source>
        <dbReference type="EMBL" id="MDQ0489761.1"/>
    </source>
</evidence>
<gene>
    <name evidence="1" type="ORF">QO019_004638</name>
</gene>
<reference evidence="1 2" key="1">
    <citation type="submission" date="2023-07" db="EMBL/GenBank/DDBJ databases">
        <title>Genomic Encyclopedia of Type Strains, Phase IV (KMG-IV): sequencing the most valuable type-strain genomes for metagenomic binning, comparative biology and taxonomic classification.</title>
        <authorList>
            <person name="Goeker M."/>
        </authorList>
    </citation>
    <scope>NUCLEOTIDE SEQUENCE [LARGE SCALE GENOMIC DNA]</scope>
    <source>
        <strain evidence="1 2">DSM 40573</strain>
    </source>
</reference>
<protein>
    <submittedName>
        <fullName evidence="1">Uncharacterized protein</fullName>
    </submittedName>
</protein>
<evidence type="ECO:0000313" key="2">
    <source>
        <dbReference type="Proteomes" id="UP001236795"/>
    </source>
</evidence>
<sequence>MSETRVLVGLLDVRLYDVRDPGDLRAAAGRAERAVEVARAIRSLYPLAGVPEEGRRAAGGGGWVRRRAGAGR</sequence>
<proteinExistence type="predicted"/>